<evidence type="ECO:0000313" key="3">
    <source>
        <dbReference type="EMBL" id="BDE96365.1"/>
    </source>
</evidence>
<feature type="transmembrane region" description="Helical" evidence="2">
    <location>
        <begin position="121"/>
        <end position="142"/>
    </location>
</feature>
<feature type="transmembrane region" description="Helical" evidence="2">
    <location>
        <begin position="192"/>
        <end position="214"/>
    </location>
</feature>
<keyword evidence="2" id="KW-1133">Transmembrane helix</keyword>
<evidence type="ECO:0000256" key="1">
    <source>
        <dbReference type="SAM" id="MobiDB-lite"/>
    </source>
</evidence>
<proteinExistence type="predicted"/>
<dbReference type="Proteomes" id="UP001320544">
    <property type="component" value="Chromosome"/>
</dbReference>
<feature type="transmembrane region" description="Helical" evidence="2">
    <location>
        <begin position="221"/>
        <end position="242"/>
    </location>
</feature>
<evidence type="ECO:0000256" key="2">
    <source>
        <dbReference type="SAM" id="Phobius"/>
    </source>
</evidence>
<reference evidence="3 4" key="1">
    <citation type="submission" date="2022-01" db="EMBL/GenBank/DDBJ databases">
        <title>Novel bile acid biosynthetic pathways are enriched in the microbiome of centenarians.</title>
        <authorList>
            <person name="Sato Y."/>
            <person name="Atarashi K."/>
            <person name="Plichta R.D."/>
            <person name="Arai Y."/>
            <person name="Sasajima S."/>
            <person name="Kearney M.S."/>
            <person name="Suda W."/>
            <person name="Takeshita K."/>
            <person name="Sasaki T."/>
            <person name="Okamoto S."/>
            <person name="Skelly N.A."/>
            <person name="Okamura Y."/>
            <person name="Vlamakis H."/>
            <person name="Li Y."/>
            <person name="Tanoue T."/>
            <person name="Takei H."/>
            <person name="Nittono H."/>
            <person name="Narushima S."/>
            <person name="Irie J."/>
            <person name="Itoh H."/>
            <person name="Moriya K."/>
            <person name="Sugiura Y."/>
            <person name="Suematsu M."/>
            <person name="Moritoki N."/>
            <person name="Shibata S."/>
            <person name="Littman R.D."/>
            <person name="Fischbach A.M."/>
            <person name="Uwamino Y."/>
            <person name="Inoue T."/>
            <person name="Honda A."/>
            <person name="Hattori M."/>
            <person name="Murai T."/>
            <person name="Xavier J.R."/>
            <person name="Hirose N."/>
            <person name="Honda K."/>
        </authorList>
    </citation>
    <scope>NUCLEOTIDE SEQUENCE [LARGE SCALE GENOMIC DNA]</scope>
    <source>
        <strain evidence="3 4">CE91-St30</strain>
    </source>
</reference>
<feature type="transmembrane region" description="Helical" evidence="2">
    <location>
        <begin position="162"/>
        <end position="186"/>
    </location>
</feature>
<name>A0ABN6MH87_9ACTN</name>
<keyword evidence="4" id="KW-1185">Reference proteome</keyword>
<sequence>MSKLPRRESDSAFRRTDSDRRGVKPPDSQANALRDALRCQEAEFAAGAPAFASVAARIRKEPSRIDAAPWTAAKSLRVAGELALSQLRIVPQTVLPAALIVTAAAVIGASMARYADSLLDATWLLSMILLVGAALTATLALASERPDSIALATPVGPQTVTLVRLAAVLCIDAASGIAACAAASLAGVPIDLGALASAWLVPLAAVSGASAFIAVWTGSSWAGSIVGAASIPVVAPVAHAAADSGIGLLIAGLQGALGPVGIVVFGIALLAATVCSARRAAVARMQAA</sequence>
<evidence type="ECO:0000313" key="4">
    <source>
        <dbReference type="Proteomes" id="UP001320544"/>
    </source>
</evidence>
<feature type="transmembrane region" description="Helical" evidence="2">
    <location>
        <begin position="94"/>
        <end position="115"/>
    </location>
</feature>
<keyword evidence="2" id="KW-0472">Membrane</keyword>
<gene>
    <name evidence="3" type="ORF">CE91St30_16980</name>
</gene>
<keyword evidence="2" id="KW-0812">Transmembrane</keyword>
<accession>A0ABN6MH87</accession>
<organism evidence="3 4">
    <name type="scientific">Raoultibacter timonensis</name>
    <dbReference type="NCBI Taxonomy" id="1907662"/>
    <lineage>
        <taxon>Bacteria</taxon>
        <taxon>Bacillati</taxon>
        <taxon>Actinomycetota</taxon>
        <taxon>Coriobacteriia</taxon>
        <taxon>Eggerthellales</taxon>
        <taxon>Eggerthellaceae</taxon>
        <taxon>Raoultibacter</taxon>
    </lineage>
</organism>
<feature type="region of interest" description="Disordered" evidence="1">
    <location>
        <begin position="1"/>
        <end position="31"/>
    </location>
</feature>
<dbReference type="RefSeq" id="WP_244385700.1">
    <property type="nucleotide sequence ID" value="NZ_AP025564.1"/>
</dbReference>
<protein>
    <submittedName>
        <fullName evidence="3">Uncharacterized protein</fullName>
    </submittedName>
</protein>
<feature type="compositionally biased region" description="Basic and acidic residues" evidence="1">
    <location>
        <begin position="1"/>
        <end position="24"/>
    </location>
</feature>
<feature type="transmembrane region" description="Helical" evidence="2">
    <location>
        <begin position="248"/>
        <end position="275"/>
    </location>
</feature>
<dbReference type="EMBL" id="AP025564">
    <property type="protein sequence ID" value="BDE96365.1"/>
    <property type="molecule type" value="Genomic_DNA"/>
</dbReference>